<dbReference type="RefSeq" id="XP_067823029.1">
    <property type="nucleotide sequence ID" value="XM_067965711.1"/>
</dbReference>
<dbReference type="InterPro" id="IPR019335">
    <property type="entry name" value="COG7"/>
</dbReference>
<organism evidence="9 10">
    <name type="scientific">Bremia lactucae</name>
    <name type="common">Lettuce downy mildew</name>
    <dbReference type="NCBI Taxonomy" id="4779"/>
    <lineage>
        <taxon>Eukaryota</taxon>
        <taxon>Sar</taxon>
        <taxon>Stramenopiles</taxon>
        <taxon>Oomycota</taxon>
        <taxon>Peronosporomycetes</taxon>
        <taxon>Peronosporales</taxon>
        <taxon>Peronosporaceae</taxon>
        <taxon>Bremia</taxon>
    </lineage>
</organism>
<evidence type="ECO:0000256" key="8">
    <source>
        <dbReference type="ARBA" id="ARBA00031345"/>
    </source>
</evidence>
<evidence type="ECO:0000313" key="9">
    <source>
        <dbReference type="EMBL" id="TDH73531.1"/>
    </source>
</evidence>
<sequence>MESDLHLLESAASASANFDAFAWIELALVSSPENFSALLPLVSQLDLRLQTLSQTMHASLQHVSLSDQMLQMQIQGIQQAAVPLSRGINLMHEACTSDSASSATFAASRQDMHHLVLLHEAKHRIQSCSQLLVETARWDRNVRACFSAVEDPTILSYFFKGNGAELKTRAIAFNGAKNLAHRVREMQKSLDILEDLPGALDRRKTMERLCAQIEAAVIPRISTTLREDALDDKLPLQWCIDVLDSVDRSHLVRAEFCRARPAYVHRIWYACSDKMQTEVDDELEKEHAFSNWLDTFYSKVLHMLQQESCNIRELFGSDIQESVLAELLHNTLEPLTESFRDHLGLREPSGLSFGRLMHCFQVTRAFGGQVVQLFRSVKNDCGNNRANTGDTAGRAESIIRDIFEPYRIYFKEYTHFTSEALVNTLLRLVPVFDVTNESHTQEGYDEEERNRAARPLKDFCQCLEEASRAACAMIEATLQQCCEFTGGAAFPEAVEAIGTAVQQFSMALRAKIPAIRKFCKAETALQEADSNSASEAFPLDWSQFHASLAILKACGSLERQICALDGQVCVRIREQLAQNLGDVSKTLSPRDHRQQKNYSAANITLADLVDPTNLVAIVSKTWLYDEDPIRLERFYQFQMILLDYDSGSLASSTLYPSATLLVEAQRAVHLWTKDVQLLTYDTVSLPIARILAKLPDNKNWRKVPDAALGDLPTFSLMPQDYITLVADLLLSLLPQLEPLAESNGLKNIFVGSCGAQEICVQSDWTRLGQLLRLTPLELAACQHFFESAERSDISESVVTAAEFVDLWTAALASGALATLLRAICSIPMLSDAGAQHLAVDLGYFHNVLSALGCDDNIIVDELRHALGMNLQTQIQHLNDLRAKRDSPANQALAKLNDCIAAMRQRALEQSC</sequence>
<evidence type="ECO:0000256" key="7">
    <source>
        <dbReference type="ARBA" id="ARBA00023136"/>
    </source>
</evidence>
<dbReference type="PANTHER" id="PTHR21443">
    <property type="entry name" value="CONSERVED OLIGOMERIC GOLGI COMPLEX COMPONENT 7"/>
    <property type="match status" value="1"/>
</dbReference>
<evidence type="ECO:0000256" key="1">
    <source>
        <dbReference type="ARBA" id="ARBA00004395"/>
    </source>
</evidence>
<gene>
    <name evidence="9" type="ORF">CCR75_007653</name>
</gene>
<protein>
    <recommendedName>
        <fullName evidence="3">Conserved oligomeric Golgi complex subunit 7</fullName>
    </recommendedName>
    <alternativeName>
        <fullName evidence="8">Component of oligomeric Golgi complex 7</fullName>
    </alternativeName>
</protein>
<dbReference type="OrthoDB" id="245173at2759"/>
<dbReference type="GO" id="GO:0007030">
    <property type="term" value="P:Golgi organization"/>
    <property type="evidence" value="ECO:0007669"/>
    <property type="project" value="TreeGrafter"/>
</dbReference>
<dbReference type="KEGG" id="blac:94351382"/>
<evidence type="ECO:0000256" key="6">
    <source>
        <dbReference type="ARBA" id="ARBA00023034"/>
    </source>
</evidence>
<proteinExistence type="inferred from homology"/>
<dbReference type="Pfam" id="PF10191">
    <property type="entry name" value="COG7"/>
    <property type="match status" value="1"/>
</dbReference>
<dbReference type="PANTHER" id="PTHR21443:SF0">
    <property type="entry name" value="CONSERVED OLIGOMERIC GOLGI COMPLEX SUBUNIT 7"/>
    <property type="match status" value="1"/>
</dbReference>
<dbReference type="GO" id="GO:0000139">
    <property type="term" value="C:Golgi membrane"/>
    <property type="evidence" value="ECO:0007669"/>
    <property type="project" value="UniProtKB-SubCell"/>
</dbReference>
<dbReference type="AlphaFoldDB" id="A0A976IKI1"/>
<dbReference type="GO" id="GO:0006890">
    <property type="term" value="P:retrograde vesicle-mediated transport, Golgi to endoplasmic reticulum"/>
    <property type="evidence" value="ECO:0007669"/>
    <property type="project" value="TreeGrafter"/>
</dbReference>
<comment type="similarity">
    <text evidence="2">Belongs to the COG7 family.</text>
</comment>
<evidence type="ECO:0000313" key="10">
    <source>
        <dbReference type="Proteomes" id="UP000294530"/>
    </source>
</evidence>
<comment type="subcellular location">
    <subcellularLocation>
        <location evidence="1">Golgi apparatus membrane</location>
        <topology evidence="1">Peripheral membrane protein</topology>
    </subcellularLocation>
</comment>
<name>A0A976IKI1_BRELC</name>
<dbReference type="GO" id="GO:0006886">
    <property type="term" value="P:intracellular protein transport"/>
    <property type="evidence" value="ECO:0007669"/>
    <property type="project" value="InterPro"/>
</dbReference>
<evidence type="ECO:0000256" key="4">
    <source>
        <dbReference type="ARBA" id="ARBA00022448"/>
    </source>
</evidence>
<dbReference type="Proteomes" id="UP000294530">
    <property type="component" value="Unassembled WGS sequence"/>
</dbReference>
<keyword evidence="4" id="KW-0813">Transport</keyword>
<keyword evidence="5" id="KW-0653">Protein transport</keyword>
<dbReference type="GeneID" id="94351382"/>
<evidence type="ECO:0000256" key="2">
    <source>
        <dbReference type="ARBA" id="ARBA00005831"/>
    </source>
</evidence>
<accession>A0A976IKI1</accession>
<dbReference type="EMBL" id="SHOA02000017">
    <property type="protein sequence ID" value="TDH73531.1"/>
    <property type="molecule type" value="Genomic_DNA"/>
</dbReference>
<comment type="caution">
    <text evidence="9">The sequence shown here is derived from an EMBL/GenBank/DDBJ whole genome shotgun (WGS) entry which is preliminary data.</text>
</comment>
<reference evidence="9 10" key="1">
    <citation type="journal article" date="2021" name="Genome Biol.">
        <title>AFLAP: assembly-free linkage analysis pipeline using k-mers from genome sequencing data.</title>
        <authorList>
            <person name="Fletcher K."/>
            <person name="Zhang L."/>
            <person name="Gil J."/>
            <person name="Han R."/>
            <person name="Cavanaugh K."/>
            <person name="Michelmore R."/>
        </authorList>
    </citation>
    <scope>NUCLEOTIDE SEQUENCE [LARGE SCALE GENOMIC DNA]</scope>
    <source>
        <strain evidence="9 10">SF5</strain>
    </source>
</reference>
<evidence type="ECO:0000256" key="3">
    <source>
        <dbReference type="ARBA" id="ARBA00020984"/>
    </source>
</evidence>
<keyword evidence="7" id="KW-0472">Membrane</keyword>
<keyword evidence="6" id="KW-0333">Golgi apparatus</keyword>
<evidence type="ECO:0000256" key="5">
    <source>
        <dbReference type="ARBA" id="ARBA00022927"/>
    </source>
</evidence>
<dbReference type="GO" id="GO:0017119">
    <property type="term" value="C:Golgi transport complex"/>
    <property type="evidence" value="ECO:0007669"/>
    <property type="project" value="InterPro"/>
</dbReference>
<keyword evidence="10" id="KW-1185">Reference proteome</keyword>